<organism evidence="2 3">
    <name type="scientific">Methanolobus sediminis</name>
    <dbReference type="NCBI Taxonomy" id="3072978"/>
    <lineage>
        <taxon>Archaea</taxon>
        <taxon>Methanobacteriati</taxon>
        <taxon>Methanobacteriota</taxon>
        <taxon>Stenosarchaea group</taxon>
        <taxon>Methanomicrobia</taxon>
        <taxon>Methanosarcinales</taxon>
        <taxon>Methanosarcinaceae</taxon>
        <taxon>Methanolobus</taxon>
    </lineage>
</organism>
<dbReference type="GO" id="GO:0016226">
    <property type="term" value="P:iron-sulfur cluster assembly"/>
    <property type="evidence" value="ECO:0007669"/>
    <property type="project" value="InterPro"/>
</dbReference>
<dbReference type="GO" id="GO:0051536">
    <property type="term" value="F:iron-sulfur cluster binding"/>
    <property type="evidence" value="ECO:0007669"/>
    <property type="project" value="InterPro"/>
</dbReference>
<name>A0AA51YKJ5_9EURY</name>
<dbReference type="Gene3D" id="3.90.1010.10">
    <property type="match status" value="1"/>
</dbReference>
<dbReference type="AlphaFoldDB" id="A0AA51YKJ5"/>
<protein>
    <submittedName>
        <fullName evidence="2">Iron-sulfur cluster assembly scaffold protein</fullName>
    </submittedName>
</protein>
<dbReference type="PANTHER" id="PTHR10093">
    <property type="entry name" value="IRON-SULFUR CLUSTER ASSEMBLY ENZYME NIFU HOMOLOG"/>
    <property type="match status" value="1"/>
</dbReference>
<gene>
    <name evidence="2" type="ORF">RE474_07925</name>
</gene>
<evidence type="ECO:0000313" key="3">
    <source>
        <dbReference type="Proteomes" id="UP001182908"/>
    </source>
</evidence>
<dbReference type="SUPFAM" id="SSF82649">
    <property type="entry name" value="SufE/NifU"/>
    <property type="match status" value="1"/>
</dbReference>
<accession>A0AA51YKJ5</accession>
<dbReference type="EMBL" id="CP133592">
    <property type="protein sequence ID" value="WMW24029.1"/>
    <property type="molecule type" value="Genomic_DNA"/>
</dbReference>
<dbReference type="RefSeq" id="WP_309309846.1">
    <property type="nucleotide sequence ID" value="NZ_CP133592.1"/>
</dbReference>
<dbReference type="CDD" id="cd06664">
    <property type="entry name" value="IscU_like"/>
    <property type="match status" value="1"/>
</dbReference>
<reference evidence="2 3" key="1">
    <citation type="submission" date="2023-08" db="EMBL/GenBank/DDBJ databases">
        <title>Methanolobus mangrovi sp. nov. and Methanolobus sediminis sp. nov, two novel methylotrophic methanogens isolated from mangrove sediments in China.</title>
        <authorList>
            <person name="Zhou J."/>
        </authorList>
    </citation>
    <scope>NUCLEOTIDE SEQUENCE [LARGE SCALE GENOMIC DNA]</scope>
    <source>
        <strain evidence="2 3">FTZ6</strain>
    </source>
</reference>
<dbReference type="InterPro" id="IPR002871">
    <property type="entry name" value="NIF_FeS_clus_asmbl_NifU_N"/>
</dbReference>
<keyword evidence="3" id="KW-1185">Reference proteome</keyword>
<dbReference type="KEGG" id="mseb:RE474_07925"/>
<evidence type="ECO:0000313" key="2">
    <source>
        <dbReference type="EMBL" id="WMW24029.1"/>
    </source>
</evidence>
<dbReference type="GO" id="GO:0005506">
    <property type="term" value="F:iron ion binding"/>
    <property type="evidence" value="ECO:0007669"/>
    <property type="project" value="InterPro"/>
</dbReference>
<dbReference type="GeneID" id="84232636"/>
<dbReference type="Proteomes" id="UP001182908">
    <property type="component" value="Chromosome"/>
</dbReference>
<feature type="domain" description="NIF system FeS cluster assembly NifU N-terminal" evidence="1">
    <location>
        <begin position="4"/>
        <end position="123"/>
    </location>
</feature>
<dbReference type="Pfam" id="PF01592">
    <property type="entry name" value="NifU_N"/>
    <property type="match status" value="1"/>
</dbReference>
<evidence type="ECO:0000259" key="1">
    <source>
        <dbReference type="Pfam" id="PF01592"/>
    </source>
</evidence>
<proteinExistence type="predicted"/>
<sequence>MVLYSKKVIEEFSNPANVGVIEDADGVGEIGSTIDGDIINISIKVKDNILEDVKFKTFGCVVAISTSSAVAKLAKGKTVDEAMALTNEDVINYLDGLPEGKDRCSGFALDALKMAIEDYIHKSE</sequence>